<dbReference type="SUPFAM" id="SSF54593">
    <property type="entry name" value="Glyoxalase/Bleomycin resistance protein/Dihydroxybiphenyl dioxygenase"/>
    <property type="match status" value="1"/>
</dbReference>
<keyword evidence="3" id="KW-1185">Reference proteome</keyword>
<dbReference type="Proteomes" id="UP000283374">
    <property type="component" value="Unassembled WGS sequence"/>
</dbReference>
<dbReference type="InterPro" id="IPR029068">
    <property type="entry name" value="Glyas_Bleomycin-R_OHBP_Dase"/>
</dbReference>
<dbReference type="Gene3D" id="3.10.180.10">
    <property type="entry name" value="2,3-Dihydroxybiphenyl 1,2-Dioxygenase, domain 1"/>
    <property type="match status" value="1"/>
</dbReference>
<keyword evidence="2" id="KW-0223">Dioxygenase</keyword>
<proteinExistence type="predicted"/>
<evidence type="ECO:0000313" key="2">
    <source>
        <dbReference type="EMBL" id="RHA40758.1"/>
    </source>
</evidence>
<evidence type="ECO:0000313" key="3">
    <source>
        <dbReference type="Proteomes" id="UP000283374"/>
    </source>
</evidence>
<reference evidence="2 3" key="1">
    <citation type="submission" date="2018-08" db="EMBL/GenBank/DDBJ databases">
        <title>Cellulomonas rhizosphaerae sp. nov., a novel actinomycete isolated from soil.</title>
        <authorList>
            <person name="Tian Y."/>
        </authorList>
    </citation>
    <scope>NUCLEOTIDE SEQUENCE [LARGE SCALE GENOMIC DNA]</scope>
    <source>
        <strain evidence="2 3">NEAU-TCZ24</strain>
    </source>
</reference>
<accession>A0A413RLL8</accession>
<keyword evidence="2" id="KW-0560">Oxidoreductase</keyword>
<dbReference type="EMBL" id="QWKP01000192">
    <property type="protein sequence ID" value="RHA40758.1"/>
    <property type="molecule type" value="Genomic_DNA"/>
</dbReference>
<feature type="domain" description="Glyoxalase-like" evidence="1">
    <location>
        <begin position="5"/>
        <end position="107"/>
    </location>
</feature>
<gene>
    <name evidence="2" type="ORF">D1825_09685</name>
</gene>
<dbReference type="AlphaFoldDB" id="A0A413RLL8"/>
<name>A0A413RLL8_9CELL</name>
<dbReference type="InterPro" id="IPR041581">
    <property type="entry name" value="Glyoxalase_6"/>
</dbReference>
<evidence type="ECO:0000259" key="1">
    <source>
        <dbReference type="Pfam" id="PF18029"/>
    </source>
</evidence>
<protein>
    <submittedName>
        <fullName evidence="2">Glyoxalase/bleomycin resistance/dioxygenase family protein</fullName>
    </submittedName>
</protein>
<organism evidence="2 3">
    <name type="scientific">Cellulomonas rhizosphaerae</name>
    <dbReference type="NCBI Taxonomy" id="2293719"/>
    <lineage>
        <taxon>Bacteria</taxon>
        <taxon>Bacillati</taxon>
        <taxon>Actinomycetota</taxon>
        <taxon>Actinomycetes</taxon>
        <taxon>Micrococcales</taxon>
        <taxon>Cellulomonadaceae</taxon>
        <taxon>Cellulomonas</taxon>
    </lineage>
</organism>
<dbReference type="GO" id="GO:0051213">
    <property type="term" value="F:dioxygenase activity"/>
    <property type="evidence" value="ECO:0007669"/>
    <property type="project" value="UniProtKB-KW"/>
</dbReference>
<dbReference type="Pfam" id="PF18029">
    <property type="entry name" value="Glyoxalase_6"/>
    <property type="match status" value="1"/>
</dbReference>
<comment type="caution">
    <text evidence="2">The sequence shown here is derived from an EMBL/GenBank/DDBJ whole genome shotgun (WGS) entry which is preliminary data.</text>
</comment>
<sequence>MLREVIVDAPSSAFQAVATFWAGALAASPHPVAGEPEFVSLHDPASLPHVAVQDIGPDATPRFHLDIETDDIEAEVARLTGLGATVRARRPTFVVMSDPVGLLFCVLPPSSDEFATRSREV</sequence>